<keyword evidence="2" id="KW-1185">Reference proteome</keyword>
<reference evidence="1 2" key="1">
    <citation type="submission" date="2019-12" db="EMBL/GenBank/DDBJ databases">
        <authorList>
            <person name="Alioto T."/>
            <person name="Alioto T."/>
            <person name="Gomez Garrido J."/>
        </authorList>
    </citation>
    <scope>NUCLEOTIDE SEQUENCE [LARGE SCALE GENOMIC DNA]</scope>
</reference>
<protein>
    <submittedName>
        <fullName evidence="1">Uncharacterized protein</fullName>
    </submittedName>
</protein>
<proteinExistence type="predicted"/>
<name>A0A8S0S552_OLEEU</name>
<dbReference type="Proteomes" id="UP000594638">
    <property type="component" value="Unassembled WGS sequence"/>
</dbReference>
<dbReference type="EMBL" id="CACTIH010003919">
    <property type="protein sequence ID" value="CAA2987361.1"/>
    <property type="molecule type" value="Genomic_DNA"/>
</dbReference>
<comment type="caution">
    <text evidence="1">The sequence shown here is derived from an EMBL/GenBank/DDBJ whole genome shotgun (WGS) entry which is preliminary data.</text>
</comment>
<sequence>NLTYRHLGKIMACGGSTYEGVIAPDSVESQTRPTRKASTLMGTNHGVLSKTTVHEPLGVLCLYEHNVSSSSPGRISCK</sequence>
<dbReference type="Gramene" id="OE9A015720T1">
    <property type="protein sequence ID" value="OE9A015720C1"/>
    <property type="gene ID" value="OE9A015720"/>
</dbReference>
<feature type="non-terminal residue" evidence="1">
    <location>
        <position position="1"/>
    </location>
</feature>
<organism evidence="1 2">
    <name type="scientific">Olea europaea subsp. europaea</name>
    <dbReference type="NCBI Taxonomy" id="158383"/>
    <lineage>
        <taxon>Eukaryota</taxon>
        <taxon>Viridiplantae</taxon>
        <taxon>Streptophyta</taxon>
        <taxon>Embryophyta</taxon>
        <taxon>Tracheophyta</taxon>
        <taxon>Spermatophyta</taxon>
        <taxon>Magnoliopsida</taxon>
        <taxon>eudicotyledons</taxon>
        <taxon>Gunneridae</taxon>
        <taxon>Pentapetalae</taxon>
        <taxon>asterids</taxon>
        <taxon>lamiids</taxon>
        <taxon>Lamiales</taxon>
        <taxon>Oleaceae</taxon>
        <taxon>Oleeae</taxon>
        <taxon>Olea</taxon>
    </lineage>
</organism>
<evidence type="ECO:0000313" key="2">
    <source>
        <dbReference type="Proteomes" id="UP000594638"/>
    </source>
</evidence>
<dbReference type="AlphaFoldDB" id="A0A8S0S552"/>
<gene>
    <name evidence="1" type="ORF">OLEA9_A015720</name>
</gene>
<evidence type="ECO:0000313" key="1">
    <source>
        <dbReference type="EMBL" id="CAA2987361.1"/>
    </source>
</evidence>
<accession>A0A8S0S552</accession>